<dbReference type="GO" id="GO:0016491">
    <property type="term" value="F:oxidoreductase activity"/>
    <property type="evidence" value="ECO:0007669"/>
    <property type="project" value="UniProtKB-KW"/>
</dbReference>
<evidence type="ECO:0000313" key="3">
    <source>
        <dbReference type="EMBL" id="KIL47044.1"/>
    </source>
</evidence>
<organism evidence="3 4">
    <name type="scientific">Jeotgalibacillus campisalis</name>
    <dbReference type="NCBI Taxonomy" id="220754"/>
    <lineage>
        <taxon>Bacteria</taxon>
        <taxon>Bacillati</taxon>
        <taxon>Bacillota</taxon>
        <taxon>Bacilli</taxon>
        <taxon>Bacillales</taxon>
        <taxon>Caryophanaceae</taxon>
        <taxon>Jeotgalibacillus</taxon>
    </lineage>
</organism>
<dbReference type="InterPro" id="IPR036291">
    <property type="entry name" value="NAD(P)-bd_dom_sf"/>
</dbReference>
<protein>
    <submittedName>
        <fullName evidence="3">Short-chain dehydrogenase</fullName>
    </submittedName>
</protein>
<dbReference type="Pfam" id="PF00106">
    <property type="entry name" value="adh_short"/>
    <property type="match status" value="1"/>
</dbReference>
<dbReference type="Proteomes" id="UP000031972">
    <property type="component" value="Unassembled WGS sequence"/>
</dbReference>
<reference evidence="3 4" key="1">
    <citation type="submission" date="2015-01" db="EMBL/GenBank/DDBJ databases">
        <title>Jeotgalibacillus campisalis genome sequencing.</title>
        <authorList>
            <person name="Goh K.M."/>
            <person name="Chan K.-G."/>
            <person name="Yaakop A.S."/>
            <person name="Ee R."/>
            <person name="Gan H.M."/>
            <person name="Chan C.S."/>
        </authorList>
    </citation>
    <scope>NUCLEOTIDE SEQUENCE [LARGE SCALE GENOMIC DNA]</scope>
    <source>
        <strain evidence="3 4">SF-57</strain>
    </source>
</reference>
<accession>A0A0C2RZ36</accession>
<comment type="similarity">
    <text evidence="1">Belongs to the short-chain dehydrogenases/reductases (SDR) family.</text>
</comment>
<dbReference type="RefSeq" id="WP_041058470.1">
    <property type="nucleotide sequence ID" value="NZ_JXRR01000015.1"/>
</dbReference>
<dbReference type="OrthoDB" id="9775296at2"/>
<gene>
    <name evidence="3" type="ORF">KR50_23660</name>
</gene>
<evidence type="ECO:0000313" key="4">
    <source>
        <dbReference type="Proteomes" id="UP000031972"/>
    </source>
</evidence>
<dbReference type="InterPro" id="IPR002347">
    <property type="entry name" value="SDR_fam"/>
</dbReference>
<keyword evidence="2" id="KW-0560">Oxidoreductase</keyword>
<proteinExistence type="inferred from homology"/>
<dbReference type="PRINTS" id="PR00081">
    <property type="entry name" value="GDHRDH"/>
</dbReference>
<dbReference type="PANTHER" id="PTHR42901">
    <property type="entry name" value="ALCOHOL DEHYDROGENASE"/>
    <property type="match status" value="1"/>
</dbReference>
<comment type="caution">
    <text evidence="3">The sequence shown here is derived from an EMBL/GenBank/DDBJ whole genome shotgun (WGS) entry which is preliminary data.</text>
</comment>
<keyword evidence="4" id="KW-1185">Reference proteome</keyword>
<dbReference type="SUPFAM" id="SSF51735">
    <property type="entry name" value="NAD(P)-binding Rossmann-fold domains"/>
    <property type="match status" value="1"/>
</dbReference>
<dbReference type="AlphaFoldDB" id="A0A0C2RZ36"/>
<dbReference type="PANTHER" id="PTHR42901:SF1">
    <property type="entry name" value="ALCOHOL DEHYDROGENASE"/>
    <property type="match status" value="1"/>
</dbReference>
<evidence type="ECO:0000256" key="1">
    <source>
        <dbReference type="ARBA" id="ARBA00006484"/>
    </source>
</evidence>
<dbReference type="NCBIfam" id="NF006776">
    <property type="entry name" value="PRK09291.1"/>
    <property type="match status" value="1"/>
</dbReference>
<evidence type="ECO:0000256" key="2">
    <source>
        <dbReference type="ARBA" id="ARBA00023002"/>
    </source>
</evidence>
<dbReference type="EMBL" id="JXRR01000015">
    <property type="protein sequence ID" value="KIL47044.1"/>
    <property type="molecule type" value="Genomic_DNA"/>
</dbReference>
<dbReference type="PATRIC" id="fig|220754.4.peg.2382"/>
<sequence>MSKTIFITGAGTGLARGAALGLAKNGHRVIATTELTAQKTDLMLEAEKQGLDIEVFKLDITNQRDLAQIENYDFDVFVANAAINEGGPLGEVPMDRFRALFEVNVFATLETAQLAARKFVKKGKGKIIFISSMAGIMATPYVGPYTATKHALEGIAQTMKAELEEFGVQVATINPGPYATGFNDRSAEEKWKWFNRELNYTSVEDMEKQEEGLKDQFDPEDMIQKMIEIIPADHHNFRTAYPEQTEKQMKETEKERWEMKI</sequence>
<dbReference type="Gene3D" id="3.40.50.720">
    <property type="entry name" value="NAD(P)-binding Rossmann-like Domain"/>
    <property type="match status" value="1"/>
</dbReference>
<name>A0A0C2RZ36_9BACL</name>